<keyword evidence="2" id="KW-1133">Transmembrane helix</keyword>
<dbReference type="Proteomes" id="UP001296923">
    <property type="component" value="Unassembled WGS sequence"/>
</dbReference>
<evidence type="ECO:0000313" key="4">
    <source>
        <dbReference type="Proteomes" id="UP001296923"/>
    </source>
</evidence>
<evidence type="ECO:0000313" key="3">
    <source>
        <dbReference type="EMBL" id="MBN3553966.1"/>
    </source>
</evidence>
<comment type="caution">
    <text evidence="3">The sequence shown here is derived from an EMBL/GenBank/DDBJ whole genome shotgun (WGS) entry which is preliminary data.</text>
</comment>
<dbReference type="EMBL" id="JAFHKR010000038">
    <property type="protein sequence ID" value="MBN3553966.1"/>
    <property type="molecule type" value="Genomic_DNA"/>
</dbReference>
<proteinExistence type="predicted"/>
<sequence length="256" mass="28627">MKGVTKIRIKRIRKFRKKNWVYVFSMKTGIIFYFITFTIIYLTGNTGAFFNDYKTTNSSIEIGTWEEDWDKSSLKFVGSKCECYTISATIKNSGDRDMKGPVTYEVWFATKGNPKSGSKIYSGQVKALKSGESLKLTYTTNKNGIYMFKALQRPGHPGKGELWSEGITAKSCDQVETKKAPVKEEKSKSEETKKNEPPVNSTEPINQTPKAPVKGDKEAEESVPPVDSGQNTQSAPNEIVAPTNTMEKDDKKGDVK</sequence>
<feature type="region of interest" description="Disordered" evidence="1">
    <location>
        <begin position="173"/>
        <end position="256"/>
    </location>
</feature>
<accession>A0ABS2ZMS9</accession>
<reference evidence="3 4" key="1">
    <citation type="submission" date="2021-01" db="EMBL/GenBank/DDBJ databases">
        <title>Genome Sequencing of Type Strains.</title>
        <authorList>
            <person name="Lemaire J.F."/>
            <person name="Inderbitzin P."/>
            <person name="Collins S.B."/>
            <person name="Wespe N."/>
            <person name="Knight-Connoni V."/>
        </authorList>
    </citation>
    <scope>NUCLEOTIDE SEQUENCE [LARGE SCALE GENOMIC DNA]</scope>
    <source>
        <strain evidence="3 4">DSM 23009</strain>
    </source>
</reference>
<protein>
    <submittedName>
        <fullName evidence="3">Amyloid fiber anchoring/assembly protein TapA</fullName>
    </submittedName>
</protein>
<name>A0ABS2ZMS9_9BACL</name>
<evidence type="ECO:0000256" key="2">
    <source>
        <dbReference type="SAM" id="Phobius"/>
    </source>
</evidence>
<gene>
    <name evidence="3" type="primary">tapA</name>
    <name evidence="3" type="ORF">JYA63_06805</name>
</gene>
<feature type="transmembrane region" description="Helical" evidence="2">
    <location>
        <begin position="20"/>
        <end position="42"/>
    </location>
</feature>
<dbReference type="InterPro" id="IPR023848">
    <property type="entry name" value="TasA"/>
</dbReference>
<feature type="compositionally biased region" description="Basic and acidic residues" evidence="1">
    <location>
        <begin position="246"/>
        <end position="256"/>
    </location>
</feature>
<dbReference type="NCBIfam" id="TIGR04087">
    <property type="entry name" value="YqxM_for_SipW"/>
    <property type="match status" value="1"/>
</dbReference>
<keyword evidence="2" id="KW-0472">Membrane</keyword>
<feature type="compositionally biased region" description="Basic and acidic residues" evidence="1">
    <location>
        <begin position="173"/>
        <end position="196"/>
    </location>
</feature>
<keyword evidence="4" id="KW-1185">Reference proteome</keyword>
<organism evidence="3 4">
    <name type="scientific">Fictibacillus nanhaiensis</name>
    <dbReference type="NCBI Taxonomy" id="742169"/>
    <lineage>
        <taxon>Bacteria</taxon>
        <taxon>Bacillati</taxon>
        <taxon>Bacillota</taxon>
        <taxon>Bacilli</taxon>
        <taxon>Bacillales</taxon>
        <taxon>Fictibacillaceae</taxon>
        <taxon>Fictibacillus</taxon>
    </lineage>
</organism>
<keyword evidence="2" id="KW-0812">Transmembrane</keyword>
<evidence type="ECO:0000256" key="1">
    <source>
        <dbReference type="SAM" id="MobiDB-lite"/>
    </source>
</evidence>
<feature type="compositionally biased region" description="Polar residues" evidence="1">
    <location>
        <begin position="199"/>
        <end position="209"/>
    </location>
</feature>